<dbReference type="GO" id="GO:0005829">
    <property type="term" value="C:cytosol"/>
    <property type="evidence" value="ECO:0007669"/>
    <property type="project" value="TreeGrafter"/>
</dbReference>
<reference evidence="3" key="2">
    <citation type="submission" date="2012-09" db="EMBL/GenBank/DDBJ databases">
        <title>The complete sequence of Psychroflexus torquis an extreme psychrophile from sea-ice that is stimulated by light.</title>
        <authorList>
            <person name="Feng S."/>
            <person name="Powell S.M."/>
            <person name="Bowman J.P."/>
        </authorList>
    </citation>
    <scope>NUCLEOTIDE SEQUENCE [LARGE SCALE GENOMIC DNA]</scope>
    <source>
        <strain evidence="3">ATCC 700755</strain>
    </source>
</reference>
<dbReference type="CDD" id="cd19365">
    <property type="entry name" value="TenA_C-like"/>
    <property type="match status" value="1"/>
</dbReference>
<keyword evidence="4" id="KW-1185">Reference proteome</keyword>
<keyword evidence="1" id="KW-0378">Hydrolase</keyword>
<sequence length="219" mass="25725">MNYKWFLKTVDLVHPLMNQIKNHAFIKELSEGTLSAEQFHFYMYQDSFYLSIYGKVLGNIATQLKDPYHSLDYMSFANGTIEVEKDLHKEFITQLKGFKAPEKSPTCSLYTGFLTEVYQYDSIEVSLSAVLPCFWIYKEVGDYLLSIANTNNNPYQKWIDTYGGEDFSKSVDRAIEITEYYAQNTTPKVREEMTQAFLKTAQLEWMFWDSAYRKEKWPV</sequence>
<gene>
    <name evidence="3" type="ordered locus">P700755_003170</name>
</gene>
<comment type="function">
    <text evidence="1">Catalyzes an amino-pyrimidine hydrolysis reaction at the C5' of the pyrimidine moiety of thiamine compounds, a reaction that is part of a thiamine salvage pathway.</text>
</comment>
<dbReference type="Gene3D" id="1.20.910.10">
    <property type="entry name" value="Heme oxygenase-like"/>
    <property type="match status" value="1"/>
</dbReference>
<reference evidence="3" key="1">
    <citation type="submission" date="2006-03" db="EMBL/GenBank/DDBJ databases">
        <authorList>
            <person name="Bowman J."/>
            <person name="Ferriera S."/>
            <person name="Johnson J."/>
            <person name="Kravitz S."/>
            <person name="Halpern A."/>
            <person name="Remington K."/>
            <person name="Beeson K."/>
            <person name="Tran B."/>
            <person name="Rogers Y.-H."/>
            <person name="Friedman R."/>
            <person name="Venter J.C."/>
        </authorList>
    </citation>
    <scope>NUCLEOTIDE SEQUENCE [LARGE SCALE GENOMIC DNA]</scope>
    <source>
        <strain evidence="3">ATCC 700755</strain>
    </source>
</reference>
<evidence type="ECO:0000313" key="3">
    <source>
        <dbReference type="EMBL" id="AFU69833.1"/>
    </source>
</evidence>
<dbReference type="Pfam" id="PF03070">
    <property type="entry name" value="TENA_THI-4"/>
    <property type="match status" value="1"/>
</dbReference>
<evidence type="ECO:0000256" key="1">
    <source>
        <dbReference type="RuleBase" id="RU363093"/>
    </source>
</evidence>
<comment type="pathway">
    <text evidence="1">Cofactor biosynthesis; thiamine diphosphate biosynthesis.</text>
</comment>
<dbReference type="InterPro" id="IPR027574">
    <property type="entry name" value="Thiaminase_II"/>
</dbReference>
<dbReference type="InterPro" id="IPR004305">
    <property type="entry name" value="Thiaminase-2/PQQC"/>
</dbReference>
<dbReference type="GO" id="GO:0050334">
    <property type="term" value="F:thiaminase activity"/>
    <property type="evidence" value="ECO:0007669"/>
    <property type="project" value="UniProtKB-EC"/>
</dbReference>
<protein>
    <recommendedName>
        <fullName evidence="1">Aminopyrimidine aminohydrolase</fullName>
        <ecNumber evidence="1">3.5.99.2</ecNumber>
    </recommendedName>
</protein>
<comment type="catalytic activity">
    <reaction evidence="1">
        <text>thiamine + H2O = 5-(2-hydroxyethyl)-4-methylthiazole + 4-amino-5-hydroxymethyl-2-methylpyrimidine + H(+)</text>
        <dbReference type="Rhea" id="RHEA:17509"/>
        <dbReference type="ChEBI" id="CHEBI:15377"/>
        <dbReference type="ChEBI" id="CHEBI:15378"/>
        <dbReference type="ChEBI" id="CHEBI:16892"/>
        <dbReference type="ChEBI" id="CHEBI:17957"/>
        <dbReference type="ChEBI" id="CHEBI:18385"/>
        <dbReference type="EC" id="3.5.99.2"/>
    </reaction>
</comment>
<organism evidence="3 4">
    <name type="scientific">Psychroflexus torquis (strain ATCC 700755 / CIP 106069 / ACAM 623)</name>
    <dbReference type="NCBI Taxonomy" id="313595"/>
    <lineage>
        <taxon>Bacteria</taxon>
        <taxon>Pseudomonadati</taxon>
        <taxon>Bacteroidota</taxon>
        <taxon>Flavobacteriia</taxon>
        <taxon>Flavobacteriales</taxon>
        <taxon>Flavobacteriaceae</taxon>
        <taxon>Psychroflexus</taxon>
    </lineage>
</organism>
<dbReference type="EC" id="3.5.99.2" evidence="1"/>
<keyword evidence="1" id="KW-0784">Thiamine biosynthesis</keyword>
<dbReference type="InterPro" id="IPR050967">
    <property type="entry name" value="Thiamine_Salvage_TenA"/>
</dbReference>
<dbReference type="NCBIfam" id="TIGR04306">
    <property type="entry name" value="salvage_TenA"/>
    <property type="match status" value="1"/>
</dbReference>
<dbReference type="GO" id="GO:0009228">
    <property type="term" value="P:thiamine biosynthetic process"/>
    <property type="evidence" value="ECO:0007669"/>
    <property type="project" value="UniProtKB-KW"/>
</dbReference>
<proteinExistence type="inferred from homology"/>
<dbReference type="RefSeq" id="WP_015025384.1">
    <property type="nucleotide sequence ID" value="NC_018721.1"/>
</dbReference>
<dbReference type="PANTHER" id="PTHR43198:SF2">
    <property type="entry name" value="SI:CH1073-67J19.1-RELATED"/>
    <property type="match status" value="1"/>
</dbReference>
<dbReference type="AlphaFoldDB" id="K4IJ24"/>
<evidence type="ECO:0000313" key="4">
    <source>
        <dbReference type="Proteomes" id="UP000008514"/>
    </source>
</evidence>
<accession>K4IJ24</accession>
<evidence type="ECO:0000259" key="2">
    <source>
        <dbReference type="Pfam" id="PF03070"/>
    </source>
</evidence>
<dbReference type="STRING" id="313595.P700755_003170"/>
<dbReference type="eggNOG" id="COG0819">
    <property type="taxonomic scope" value="Bacteria"/>
</dbReference>
<comment type="similarity">
    <text evidence="1">Belongs to the TenA family.</text>
</comment>
<name>K4IJ24_PSYTT</name>
<dbReference type="OrthoDB" id="34166at2"/>
<feature type="domain" description="Thiaminase-2/PQQC" evidence="2">
    <location>
        <begin position="14"/>
        <end position="213"/>
    </location>
</feature>
<dbReference type="InterPro" id="IPR016084">
    <property type="entry name" value="Haem_Oase-like_multi-hlx"/>
</dbReference>
<dbReference type="HOGENOM" id="CLU_077537_3_2_10"/>
<dbReference type="KEGG" id="ptq:P700755_003170"/>
<dbReference type="UniPathway" id="UPA00060"/>
<dbReference type="PANTHER" id="PTHR43198">
    <property type="entry name" value="BIFUNCTIONAL TH2 PROTEIN"/>
    <property type="match status" value="1"/>
</dbReference>
<comment type="catalytic activity">
    <reaction evidence="1">
        <text>4-amino-5-aminomethyl-2-methylpyrimidine + H2O = 4-amino-5-hydroxymethyl-2-methylpyrimidine + NH4(+)</text>
        <dbReference type="Rhea" id="RHEA:31799"/>
        <dbReference type="ChEBI" id="CHEBI:15377"/>
        <dbReference type="ChEBI" id="CHEBI:16892"/>
        <dbReference type="ChEBI" id="CHEBI:28938"/>
        <dbReference type="ChEBI" id="CHEBI:63416"/>
        <dbReference type="EC" id="3.5.99.2"/>
    </reaction>
</comment>
<dbReference type="Proteomes" id="UP000008514">
    <property type="component" value="Chromosome"/>
</dbReference>
<dbReference type="GO" id="GO:0009229">
    <property type="term" value="P:thiamine diphosphate biosynthetic process"/>
    <property type="evidence" value="ECO:0007669"/>
    <property type="project" value="UniProtKB-UniPathway"/>
</dbReference>
<dbReference type="EMBL" id="CP003879">
    <property type="protein sequence ID" value="AFU69833.1"/>
    <property type="molecule type" value="Genomic_DNA"/>
</dbReference>
<dbReference type="SUPFAM" id="SSF48613">
    <property type="entry name" value="Heme oxygenase-like"/>
    <property type="match status" value="1"/>
</dbReference>